<evidence type="ECO:0000256" key="6">
    <source>
        <dbReference type="SAM" id="Phobius"/>
    </source>
</evidence>
<dbReference type="EMBL" id="MNPL01015115">
    <property type="protein sequence ID" value="OQR71232.1"/>
    <property type="molecule type" value="Genomic_DNA"/>
</dbReference>
<evidence type="ECO:0000256" key="5">
    <source>
        <dbReference type="ARBA" id="ARBA00023136"/>
    </source>
</evidence>
<feature type="transmembrane region" description="Helical" evidence="6">
    <location>
        <begin position="116"/>
        <end position="136"/>
    </location>
</feature>
<protein>
    <recommendedName>
        <fullName evidence="2">Transmembrane protein 267</fullName>
    </recommendedName>
</protein>
<feature type="transmembrane region" description="Helical" evidence="6">
    <location>
        <begin position="12"/>
        <end position="33"/>
    </location>
</feature>
<keyword evidence="5 6" id="KW-0472">Membrane</keyword>
<accession>A0A1V9XD08</accession>
<keyword evidence="3 6" id="KW-0812">Transmembrane</keyword>
<evidence type="ECO:0000256" key="1">
    <source>
        <dbReference type="ARBA" id="ARBA00004141"/>
    </source>
</evidence>
<reference evidence="7 8" key="1">
    <citation type="journal article" date="2017" name="Gigascience">
        <title>Draft genome of the honey bee ectoparasitic mite, Tropilaelaps mercedesae, is shaped by the parasitic life history.</title>
        <authorList>
            <person name="Dong X."/>
            <person name="Armstrong S.D."/>
            <person name="Xia D."/>
            <person name="Makepeace B.L."/>
            <person name="Darby A.C."/>
            <person name="Kadowaki T."/>
        </authorList>
    </citation>
    <scope>NUCLEOTIDE SEQUENCE [LARGE SCALE GENOMIC DNA]</scope>
    <source>
        <strain evidence="7">Wuxi-XJTLU</strain>
    </source>
</reference>
<keyword evidence="4 6" id="KW-1133">Transmembrane helix</keyword>
<evidence type="ECO:0000256" key="3">
    <source>
        <dbReference type="ARBA" id="ARBA00022692"/>
    </source>
</evidence>
<name>A0A1V9XD08_9ACAR</name>
<dbReference type="Proteomes" id="UP000192247">
    <property type="component" value="Unassembled WGS sequence"/>
</dbReference>
<feature type="transmembrane region" description="Helical" evidence="6">
    <location>
        <begin position="45"/>
        <end position="69"/>
    </location>
</feature>
<comment type="subcellular location">
    <subcellularLocation>
        <location evidence="1">Membrane</location>
        <topology evidence="1">Multi-pass membrane protein</topology>
    </subcellularLocation>
</comment>
<sequence length="233" mass="25604">MTYSSPAESGRSTIISPWLLIGPPLAAFMNILADRLTFSLSATSLRAVVAADSLIHAVTGVVLVFAIFAHRRPTRLLLFTACLTSVLVDLDHFVEAKSLNLEDALSLTWRPFLHDTFTVGVVCTLSAALCAFFHFCDCHTRRLQGRREAPVADGRADSARRGRVYMALLVTILVSVLAHHARDALRRGFWLKFTSTRPISYSEMMVIFYGLVVLGKLATDLGSGSPRHSVLMV</sequence>
<feature type="transmembrane region" description="Helical" evidence="6">
    <location>
        <begin position="164"/>
        <end position="181"/>
    </location>
</feature>
<feature type="transmembrane region" description="Helical" evidence="6">
    <location>
        <begin position="76"/>
        <end position="96"/>
    </location>
</feature>
<dbReference type="InterPro" id="IPR026572">
    <property type="entry name" value="TMEM267"/>
</dbReference>
<proteinExistence type="predicted"/>
<evidence type="ECO:0000313" key="7">
    <source>
        <dbReference type="EMBL" id="OQR71232.1"/>
    </source>
</evidence>
<keyword evidence="8" id="KW-1185">Reference proteome</keyword>
<dbReference type="FunCoup" id="A0A1V9XD08">
    <property type="interactions" value="341"/>
</dbReference>
<dbReference type="PANTHER" id="PTHR13628:SF1">
    <property type="entry name" value="TRANSMEMBRANE PROTEIN 267"/>
    <property type="match status" value="1"/>
</dbReference>
<evidence type="ECO:0000256" key="2">
    <source>
        <dbReference type="ARBA" id="ARBA00013977"/>
    </source>
</evidence>
<organism evidence="7 8">
    <name type="scientific">Tropilaelaps mercedesae</name>
    <dbReference type="NCBI Taxonomy" id="418985"/>
    <lineage>
        <taxon>Eukaryota</taxon>
        <taxon>Metazoa</taxon>
        <taxon>Ecdysozoa</taxon>
        <taxon>Arthropoda</taxon>
        <taxon>Chelicerata</taxon>
        <taxon>Arachnida</taxon>
        <taxon>Acari</taxon>
        <taxon>Parasitiformes</taxon>
        <taxon>Mesostigmata</taxon>
        <taxon>Gamasina</taxon>
        <taxon>Dermanyssoidea</taxon>
        <taxon>Laelapidae</taxon>
        <taxon>Tropilaelaps</taxon>
    </lineage>
</organism>
<comment type="caution">
    <text evidence="7">The sequence shown here is derived from an EMBL/GenBank/DDBJ whole genome shotgun (WGS) entry which is preliminary data.</text>
</comment>
<evidence type="ECO:0000256" key="4">
    <source>
        <dbReference type="ARBA" id="ARBA00022989"/>
    </source>
</evidence>
<dbReference type="OrthoDB" id="10014558at2759"/>
<dbReference type="InParanoid" id="A0A1V9XD08"/>
<dbReference type="PANTHER" id="PTHR13628">
    <property type="entry name" value="TRANSMEMBRANE PROTEIN 267"/>
    <property type="match status" value="1"/>
</dbReference>
<dbReference type="GO" id="GO:0016020">
    <property type="term" value="C:membrane"/>
    <property type="evidence" value="ECO:0007669"/>
    <property type="project" value="UniProtKB-SubCell"/>
</dbReference>
<dbReference type="AlphaFoldDB" id="A0A1V9XD08"/>
<evidence type="ECO:0000313" key="8">
    <source>
        <dbReference type="Proteomes" id="UP000192247"/>
    </source>
</evidence>
<gene>
    <name evidence="7" type="ORF">BIW11_11131</name>
</gene>